<organism evidence="2 3">
    <name type="scientific">Tissierella praeacuta DSM 18095</name>
    <dbReference type="NCBI Taxonomy" id="1123404"/>
    <lineage>
        <taxon>Bacteria</taxon>
        <taxon>Bacillati</taxon>
        <taxon>Bacillota</taxon>
        <taxon>Tissierellia</taxon>
        <taxon>Tissierellales</taxon>
        <taxon>Tissierellaceae</taxon>
        <taxon>Tissierella</taxon>
    </lineage>
</organism>
<keyword evidence="3" id="KW-1185">Reference proteome</keyword>
<dbReference type="Proteomes" id="UP000184114">
    <property type="component" value="Unassembled WGS sequence"/>
</dbReference>
<feature type="domain" description="DUF2249" evidence="1">
    <location>
        <begin position="5"/>
        <end position="74"/>
    </location>
</feature>
<evidence type="ECO:0000259" key="1">
    <source>
        <dbReference type="Pfam" id="PF10006"/>
    </source>
</evidence>
<dbReference type="AlphaFoldDB" id="A0A1M4V4N8"/>
<dbReference type="InterPro" id="IPR018720">
    <property type="entry name" value="DUF2249"/>
</dbReference>
<proteinExistence type="predicted"/>
<dbReference type="STRING" id="1123404.SAMN02745784_01346"/>
<evidence type="ECO:0000313" key="3">
    <source>
        <dbReference type="Proteomes" id="UP000184114"/>
    </source>
</evidence>
<reference evidence="3" key="1">
    <citation type="submission" date="2016-11" db="EMBL/GenBank/DDBJ databases">
        <authorList>
            <person name="Varghese N."/>
            <person name="Submissions S."/>
        </authorList>
    </citation>
    <scope>NUCLEOTIDE SEQUENCE [LARGE SCALE GENOMIC DNA]</scope>
    <source>
        <strain evidence="3">DSM 18095</strain>
    </source>
</reference>
<dbReference type="Pfam" id="PF10006">
    <property type="entry name" value="DUF2249"/>
    <property type="match status" value="1"/>
</dbReference>
<dbReference type="RefSeq" id="WP_084725226.1">
    <property type="nucleotide sequence ID" value="NZ_FQTY01000004.1"/>
</dbReference>
<name>A0A1M4V4N8_9FIRM</name>
<dbReference type="EMBL" id="FQTY01000004">
    <property type="protein sequence ID" value="SHE63956.1"/>
    <property type="molecule type" value="Genomic_DNA"/>
</dbReference>
<protein>
    <submittedName>
        <fullName evidence="2">Uncharacterized conserved protein, DUF2249 family</fullName>
    </submittedName>
</protein>
<accession>A0A1M4V4N8</accession>
<gene>
    <name evidence="2" type="ORF">SAMN02745784_01346</name>
</gene>
<dbReference type="GeneID" id="90995709"/>
<evidence type="ECO:0000313" key="2">
    <source>
        <dbReference type="EMBL" id="SHE63956.1"/>
    </source>
</evidence>
<sequence length="80" mass="9404">MSIMELDTRGYETNDVNSVVLRTFDSLPVGEKMVLINDADPSHVFNQLEEKRFGKFEWEYIEEGPDIWKVSLAKKYLNYI</sequence>